<evidence type="ECO:0008006" key="6">
    <source>
        <dbReference type="Google" id="ProtNLM"/>
    </source>
</evidence>
<keyword evidence="5" id="KW-1185">Reference proteome</keyword>
<dbReference type="AlphaFoldDB" id="A0A1L1PFP1"/>
<dbReference type="EMBL" id="CCAE010000001">
    <property type="protein sequence ID" value="CDN85767.1"/>
    <property type="molecule type" value="Genomic_DNA"/>
</dbReference>
<name>A0A1L1PFP1_HYDIT</name>
<dbReference type="GO" id="GO:0006310">
    <property type="term" value="P:DNA recombination"/>
    <property type="evidence" value="ECO:0007669"/>
    <property type="project" value="UniProtKB-KW"/>
</dbReference>
<sequence length="499" mass="56979">MADTFKSVVDIMGIEPPTARPSREVWHETQPGFGVRVMKARADGTVRRTYISRVQVLQPDGTFKEEKPTLGLVTDIGSGDAVLKFKDASDLARKRFEAAKRLKAGGSVRMTMGDAYEKLCEGLASPMSVDSPDYSHKLKSLYERFLAHLRNRYLDDLKEAFWIDYLMQLRAGTLSVGTEKDEHGDDKPALRRAPSASYSLAVLNAASRLYKIAHERRGIEGEDKDWDPTRAAVKKIEAPNERDSFIKFEDLPKAWAATDQLMSPWWRDMWRVYVLTGLRDRLVMDMRFEHIDFERGLYLIQPLAPGAKRRRKKLSMDERKKPIEMPLSMYVVEVLRKRKEFAPAGPAGEWVWYSTETTRRSKTKDLPRLTDPRASWQRMTPYLGYWCYKHDLRRTFASIGATVDPASVLSLSLLLLHSSKTVSKALGVPQITVDYIKGQQRSMRALTEKITQAVLELVGEREQTQLTEHLRSYEKLPRTIESALALEEKAPAKAEEVPD</sequence>
<dbReference type="SUPFAM" id="SSF56349">
    <property type="entry name" value="DNA breaking-rejoining enzymes"/>
    <property type="match status" value="1"/>
</dbReference>
<dbReference type="Gene3D" id="1.10.443.10">
    <property type="entry name" value="Intergrase catalytic core"/>
    <property type="match status" value="1"/>
</dbReference>
<proteinExistence type="inferred from homology"/>
<dbReference type="Proteomes" id="UP000028878">
    <property type="component" value="Unassembled WGS sequence"/>
</dbReference>
<dbReference type="PANTHER" id="PTHR30629:SF2">
    <property type="entry name" value="PROPHAGE INTEGRASE INTS-RELATED"/>
    <property type="match status" value="1"/>
</dbReference>
<evidence type="ECO:0000313" key="5">
    <source>
        <dbReference type="Proteomes" id="UP000028878"/>
    </source>
</evidence>
<accession>A0A1L1PFP1</accession>
<keyword evidence="2" id="KW-0229">DNA integration</keyword>
<evidence type="ECO:0000313" key="4">
    <source>
        <dbReference type="EMBL" id="CDN85767.1"/>
    </source>
</evidence>
<protein>
    <recommendedName>
        <fullName evidence="6">Phage integrase family protein</fullName>
    </recommendedName>
</protein>
<evidence type="ECO:0000256" key="1">
    <source>
        <dbReference type="ARBA" id="ARBA00008857"/>
    </source>
</evidence>
<reference evidence="5" key="2">
    <citation type="submission" date="2014-11" db="EMBL/GenBank/DDBJ databases">
        <title>Draft genome sequence of Hydrogenophaga intermedia S1.</title>
        <authorList>
            <person name="Gan H.M."/>
            <person name="Chew T.H."/>
            <person name="Stolz A."/>
        </authorList>
    </citation>
    <scope>NUCLEOTIDE SEQUENCE [LARGE SCALE GENOMIC DNA]</scope>
    <source>
        <strain evidence="5">S1</strain>
    </source>
</reference>
<comment type="similarity">
    <text evidence="1">Belongs to the 'phage' integrase family.</text>
</comment>
<dbReference type="RefSeq" id="WP_156037817.1">
    <property type="nucleotide sequence ID" value="NZ_CCAE010000001.1"/>
</dbReference>
<keyword evidence="3" id="KW-0233">DNA recombination</keyword>
<evidence type="ECO:0000256" key="3">
    <source>
        <dbReference type="ARBA" id="ARBA00023172"/>
    </source>
</evidence>
<gene>
    <name evidence="4" type="ORF">BN948_00160</name>
</gene>
<evidence type="ECO:0000256" key="2">
    <source>
        <dbReference type="ARBA" id="ARBA00022908"/>
    </source>
</evidence>
<dbReference type="GO" id="GO:0015074">
    <property type="term" value="P:DNA integration"/>
    <property type="evidence" value="ECO:0007669"/>
    <property type="project" value="UniProtKB-KW"/>
</dbReference>
<dbReference type="InterPro" id="IPR050808">
    <property type="entry name" value="Phage_Integrase"/>
</dbReference>
<organism evidence="4 5">
    <name type="scientific">Hydrogenophaga intermedia</name>
    <dbReference type="NCBI Taxonomy" id="65786"/>
    <lineage>
        <taxon>Bacteria</taxon>
        <taxon>Pseudomonadati</taxon>
        <taxon>Pseudomonadota</taxon>
        <taxon>Betaproteobacteria</taxon>
        <taxon>Burkholderiales</taxon>
        <taxon>Comamonadaceae</taxon>
        <taxon>Hydrogenophaga</taxon>
    </lineage>
</organism>
<dbReference type="InterPro" id="IPR011010">
    <property type="entry name" value="DNA_brk_join_enz"/>
</dbReference>
<dbReference type="InterPro" id="IPR013762">
    <property type="entry name" value="Integrase-like_cat_sf"/>
</dbReference>
<reference evidence="5" key="1">
    <citation type="submission" date="2014-02" db="EMBL/GenBank/DDBJ databases">
        <authorList>
            <person name="Gan H."/>
        </authorList>
    </citation>
    <scope>NUCLEOTIDE SEQUENCE [LARGE SCALE GENOMIC DNA]</scope>
    <source>
        <strain evidence="5">S1</strain>
    </source>
</reference>
<dbReference type="GO" id="GO:0003677">
    <property type="term" value="F:DNA binding"/>
    <property type="evidence" value="ECO:0007669"/>
    <property type="project" value="InterPro"/>
</dbReference>
<dbReference type="PANTHER" id="PTHR30629">
    <property type="entry name" value="PROPHAGE INTEGRASE"/>
    <property type="match status" value="1"/>
</dbReference>